<dbReference type="GeneID" id="39987323"/>
<dbReference type="RefSeq" id="XP_028881047.1">
    <property type="nucleotide sequence ID" value="XM_029027543.1"/>
</dbReference>
<feature type="region of interest" description="Disordered" evidence="1">
    <location>
        <begin position="1"/>
        <end position="37"/>
    </location>
</feature>
<evidence type="ECO:0000313" key="3">
    <source>
        <dbReference type="Proteomes" id="UP000192257"/>
    </source>
</evidence>
<accession>A0A1X0NQV6</accession>
<dbReference type="InterPro" id="IPR012338">
    <property type="entry name" value="Beta-lactam/transpept-like"/>
</dbReference>
<dbReference type="OrthoDB" id="276262at2759"/>
<reference evidence="2 3" key="1">
    <citation type="submission" date="2017-03" db="EMBL/GenBank/DDBJ databases">
        <title>An alternative strategy for trypanosome survival in the mammalian bloodstream revealed through genome and transcriptome analysis of the ubiquitous bovine parasite Trypanosoma (Megatrypanum) theileri.</title>
        <authorList>
            <person name="Kelly S."/>
            <person name="Ivens A."/>
            <person name="Mott A."/>
            <person name="O'Neill E."/>
            <person name="Emms D."/>
            <person name="Macleod O."/>
            <person name="Voorheis P."/>
            <person name="Matthews J."/>
            <person name="Matthews K."/>
            <person name="Carrington M."/>
        </authorList>
    </citation>
    <scope>NUCLEOTIDE SEQUENCE [LARGE SCALE GENOMIC DNA]</scope>
    <source>
        <strain evidence="2">Edinburgh</strain>
    </source>
</reference>
<gene>
    <name evidence="2" type="ORF">TM35_000241310</name>
</gene>
<proteinExistence type="predicted"/>
<feature type="region of interest" description="Disordered" evidence="1">
    <location>
        <begin position="479"/>
        <end position="498"/>
    </location>
</feature>
<dbReference type="AlphaFoldDB" id="A0A1X0NQV6"/>
<sequence>MNTENQELQKDRMETEKPQEHQQKTAQSSAERRIGMEFPPVLDREDILREQRAAVTPEEMRRSMQDDIPPVVRSVLELTHLMMSGHSQRLRAAPGYQGGLFYGGRPFCFASGYRDGTRPREMDDKGNHMKLKDPLTYGVLSLPVTAGYLCELHGKGLFNLHTPLVQYLPELQQKLDETITARSILAFTRVIDDRQVLRDAGVKWMRPHFSWNICAATQEYVYEPLNRFFAAGSSTPLTGQQQRENFIQYLRTSPHVKVVSQLPRGKLGWHFRSVSHFSVALLIAAVERQLKEVSFEASIRKTVFEPAQSHGAGYGPPKLWRDPNELFYQPSGLSLQHQGFFHPLKVGSVENSAPPLLNASINLHAPVEDYGKLLLLSLDAIRHARTALGDAGIEANNPHYDFGVEWLNNDRCLQLTQRVLGIDYLPSASSFRYSCNHDLGCFGVSNCGTRNARMLANTLSRMIQHLFLKHVIEKGVDAMRGPDLDNPNEESSATERKFRKVVKQQEYTSYFKKHEAHKRF</sequence>
<dbReference type="EMBL" id="NBCO01000024">
    <property type="protein sequence ID" value="ORC86981.1"/>
    <property type="molecule type" value="Genomic_DNA"/>
</dbReference>
<evidence type="ECO:0000313" key="2">
    <source>
        <dbReference type="EMBL" id="ORC86981.1"/>
    </source>
</evidence>
<evidence type="ECO:0000256" key="1">
    <source>
        <dbReference type="SAM" id="MobiDB-lite"/>
    </source>
</evidence>
<dbReference type="Gene3D" id="3.40.710.10">
    <property type="entry name" value="DD-peptidase/beta-lactamase superfamily"/>
    <property type="match status" value="1"/>
</dbReference>
<name>A0A1X0NQV6_9TRYP</name>
<dbReference type="VEuPathDB" id="TriTrypDB:TM35_000241310"/>
<evidence type="ECO:0008006" key="4">
    <source>
        <dbReference type="Google" id="ProtNLM"/>
    </source>
</evidence>
<feature type="compositionally biased region" description="Basic and acidic residues" evidence="1">
    <location>
        <begin position="7"/>
        <end position="23"/>
    </location>
</feature>
<keyword evidence="3" id="KW-1185">Reference proteome</keyword>
<comment type="caution">
    <text evidence="2">The sequence shown here is derived from an EMBL/GenBank/DDBJ whole genome shotgun (WGS) entry which is preliminary data.</text>
</comment>
<organism evidence="2 3">
    <name type="scientific">Trypanosoma theileri</name>
    <dbReference type="NCBI Taxonomy" id="67003"/>
    <lineage>
        <taxon>Eukaryota</taxon>
        <taxon>Discoba</taxon>
        <taxon>Euglenozoa</taxon>
        <taxon>Kinetoplastea</taxon>
        <taxon>Metakinetoplastina</taxon>
        <taxon>Trypanosomatida</taxon>
        <taxon>Trypanosomatidae</taxon>
        <taxon>Trypanosoma</taxon>
    </lineage>
</organism>
<dbReference type="Proteomes" id="UP000192257">
    <property type="component" value="Unassembled WGS sequence"/>
</dbReference>
<dbReference type="SUPFAM" id="SSF56601">
    <property type="entry name" value="beta-lactamase/transpeptidase-like"/>
    <property type="match status" value="1"/>
</dbReference>
<protein>
    <recommendedName>
        <fullName evidence="4">Beta-lactamase-related domain-containing protein</fullName>
    </recommendedName>
</protein>